<dbReference type="InterPro" id="IPR013786">
    <property type="entry name" value="AcylCoA_DH/ox_N"/>
</dbReference>
<evidence type="ECO:0000256" key="4">
    <source>
        <dbReference type="ARBA" id="ARBA00022827"/>
    </source>
</evidence>
<dbReference type="Gene3D" id="2.40.110.10">
    <property type="entry name" value="Butyryl-CoA Dehydrogenase, subunit A, domain 2"/>
    <property type="match status" value="1"/>
</dbReference>
<evidence type="ECO:0000259" key="6">
    <source>
        <dbReference type="Pfam" id="PF00441"/>
    </source>
</evidence>
<evidence type="ECO:0000256" key="3">
    <source>
        <dbReference type="ARBA" id="ARBA00022630"/>
    </source>
</evidence>
<feature type="domain" description="Acyl-CoA oxidase/dehydrogenase middle" evidence="7">
    <location>
        <begin position="127"/>
        <end position="222"/>
    </location>
</feature>
<accession>A0ABY4J245</accession>
<comment type="cofactor">
    <cofactor evidence="1 5">
        <name>FAD</name>
        <dbReference type="ChEBI" id="CHEBI:57692"/>
    </cofactor>
</comment>
<dbReference type="InterPro" id="IPR006091">
    <property type="entry name" value="Acyl-CoA_Oxase/DH_mid-dom"/>
</dbReference>
<dbReference type="SUPFAM" id="SSF47203">
    <property type="entry name" value="Acyl-CoA dehydrogenase C-terminal domain-like"/>
    <property type="match status" value="1"/>
</dbReference>
<gene>
    <name evidence="9" type="ORF">KV397_14560</name>
</gene>
<evidence type="ECO:0000259" key="7">
    <source>
        <dbReference type="Pfam" id="PF02770"/>
    </source>
</evidence>
<dbReference type="PANTHER" id="PTHR43884:SF12">
    <property type="entry name" value="ISOVALERYL-COA DEHYDROGENASE, MITOCHONDRIAL-RELATED"/>
    <property type="match status" value="1"/>
</dbReference>
<dbReference type="InterPro" id="IPR036250">
    <property type="entry name" value="AcylCo_DH-like_C"/>
</dbReference>
<comment type="similarity">
    <text evidence="2 5">Belongs to the acyl-CoA dehydrogenase family.</text>
</comment>
<dbReference type="Gene3D" id="1.20.140.10">
    <property type="entry name" value="Butyryl-CoA Dehydrogenase, subunit A, domain 3"/>
    <property type="match status" value="1"/>
</dbReference>
<dbReference type="PANTHER" id="PTHR43884">
    <property type="entry name" value="ACYL-COA DEHYDROGENASE"/>
    <property type="match status" value="1"/>
</dbReference>
<name>A0ABY4J245_9MICO</name>
<dbReference type="InterPro" id="IPR009100">
    <property type="entry name" value="AcylCoA_DH/oxidase_NM_dom_sf"/>
</dbReference>
<dbReference type="InterPro" id="IPR006089">
    <property type="entry name" value="Acyl-CoA_DH_CS"/>
</dbReference>
<dbReference type="Gene3D" id="1.10.540.10">
    <property type="entry name" value="Acyl-CoA dehydrogenase/oxidase, N-terminal domain"/>
    <property type="match status" value="1"/>
</dbReference>
<evidence type="ECO:0000259" key="8">
    <source>
        <dbReference type="Pfam" id="PF02771"/>
    </source>
</evidence>
<evidence type="ECO:0000256" key="2">
    <source>
        <dbReference type="ARBA" id="ARBA00009347"/>
    </source>
</evidence>
<dbReference type="Pfam" id="PF02771">
    <property type="entry name" value="Acyl-CoA_dh_N"/>
    <property type="match status" value="1"/>
</dbReference>
<dbReference type="Pfam" id="PF02770">
    <property type="entry name" value="Acyl-CoA_dh_M"/>
    <property type="match status" value="1"/>
</dbReference>
<dbReference type="RefSeq" id="WP_047522398.1">
    <property type="nucleotide sequence ID" value="NZ_CP078078.1"/>
</dbReference>
<dbReference type="Pfam" id="PF00441">
    <property type="entry name" value="Acyl-CoA_dh_1"/>
    <property type="match status" value="1"/>
</dbReference>
<reference evidence="9 10" key="1">
    <citation type="submission" date="2021-06" db="EMBL/GenBank/DDBJ databases">
        <title>Genome-based taxonomic framework of Microbacterium strains isolated from marine environment, the description of four new species and reclassification of four preexisting species.</title>
        <authorList>
            <person name="Lee S.D."/>
            <person name="Kim S.-M."/>
            <person name="Byeon Y.-S."/>
            <person name="Yang H.L."/>
            <person name="Kim I.S."/>
        </authorList>
    </citation>
    <scope>NUCLEOTIDE SEQUENCE [LARGE SCALE GENOMIC DNA]</scope>
    <source>
        <strain evidence="9 10">KSW4-10</strain>
    </source>
</reference>
<dbReference type="InterPro" id="IPR046373">
    <property type="entry name" value="Acyl-CoA_Oxase/DH_mid-dom_sf"/>
</dbReference>
<dbReference type="InterPro" id="IPR009075">
    <property type="entry name" value="AcylCo_DH/oxidase_C"/>
</dbReference>
<evidence type="ECO:0000256" key="5">
    <source>
        <dbReference type="RuleBase" id="RU362125"/>
    </source>
</evidence>
<evidence type="ECO:0000313" key="9">
    <source>
        <dbReference type="EMBL" id="UPL18894.1"/>
    </source>
</evidence>
<dbReference type="PROSITE" id="PS00073">
    <property type="entry name" value="ACYL_COA_DH_2"/>
    <property type="match status" value="1"/>
</dbReference>
<dbReference type="SUPFAM" id="SSF56645">
    <property type="entry name" value="Acyl-CoA dehydrogenase NM domain-like"/>
    <property type="match status" value="1"/>
</dbReference>
<feature type="domain" description="Acyl-CoA dehydrogenase/oxidase N-terminal" evidence="8">
    <location>
        <begin position="8"/>
        <end position="123"/>
    </location>
</feature>
<feature type="domain" description="Acyl-CoA dehydrogenase/oxidase C-terminal" evidence="6">
    <location>
        <begin position="235"/>
        <end position="383"/>
    </location>
</feature>
<protein>
    <submittedName>
        <fullName evidence="9">Acyl-CoA dehydrogenase family protein</fullName>
    </submittedName>
</protein>
<keyword evidence="3 5" id="KW-0285">Flavoprotein</keyword>
<keyword evidence="10" id="KW-1185">Reference proteome</keyword>
<sequence>MERDIYDEDHEAFRDLVKDFVKRHVTGEAIERWDAAGEIDRATMLAAGEAGLIGLSVPEEFGGAGMLQDYRFRTIVMEEVIAAGAGSLAGAFGIQDDLAVPYLVHMGTQEQKEKWLPRMATGEVLGALAMTDPGAGSDLRGIKTNAKKVDGGYILNGAKTFISSGTTADVVVTFVKTGEGNRPDAFSLLLVEKGMEGFDQGKKLSKMGFHGWDTAELSFTDVFIPEENLISGKEGQGFIQLMLNLPLERLSIGVAAAAAAQAALDWTVAYTKDREAFGERIADFQNTRFRLADMSATTDAMWAYIDRALLAYKDGTLTAEDAAKVKFWATEREWEVLDTGVQLHGGYGYIMEYPIARAFTDARVHRIYGGTNEIMRDLVGRQIAGKR</sequence>
<organism evidence="9 10">
    <name type="scientific">Microbacterium aurugineum</name>
    <dbReference type="NCBI Taxonomy" id="2851642"/>
    <lineage>
        <taxon>Bacteria</taxon>
        <taxon>Bacillati</taxon>
        <taxon>Actinomycetota</taxon>
        <taxon>Actinomycetes</taxon>
        <taxon>Micrococcales</taxon>
        <taxon>Microbacteriaceae</taxon>
        <taxon>Microbacterium</taxon>
    </lineage>
</organism>
<dbReference type="Proteomes" id="UP000830631">
    <property type="component" value="Chromosome"/>
</dbReference>
<dbReference type="PIRSF" id="PIRSF016578">
    <property type="entry name" value="HsaA"/>
    <property type="match status" value="1"/>
</dbReference>
<dbReference type="EMBL" id="CP078078">
    <property type="protein sequence ID" value="UPL18894.1"/>
    <property type="molecule type" value="Genomic_DNA"/>
</dbReference>
<keyword evidence="4 5" id="KW-0274">FAD</keyword>
<dbReference type="InterPro" id="IPR037069">
    <property type="entry name" value="AcylCoA_DH/ox_N_sf"/>
</dbReference>
<keyword evidence="5" id="KW-0560">Oxidoreductase</keyword>
<evidence type="ECO:0000313" key="10">
    <source>
        <dbReference type="Proteomes" id="UP000830631"/>
    </source>
</evidence>
<evidence type="ECO:0000256" key="1">
    <source>
        <dbReference type="ARBA" id="ARBA00001974"/>
    </source>
</evidence>
<proteinExistence type="inferred from homology"/>